<protein>
    <submittedName>
        <fullName evidence="2">Uncharacterized protein</fullName>
    </submittedName>
</protein>
<feature type="region of interest" description="Disordered" evidence="1">
    <location>
        <begin position="42"/>
        <end position="67"/>
    </location>
</feature>
<accession>A0A7S1NAQ4</accession>
<evidence type="ECO:0000313" key="2">
    <source>
        <dbReference type="EMBL" id="CAD9008199.1"/>
    </source>
</evidence>
<reference evidence="2" key="1">
    <citation type="submission" date="2021-01" db="EMBL/GenBank/DDBJ databases">
        <authorList>
            <person name="Corre E."/>
            <person name="Pelletier E."/>
            <person name="Niang G."/>
            <person name="Scheremetjew M."/>
            <person name="Finn R."/>
            <person name="Kale V."/>
            <person name="Holt S."/>
            <person name="Cochrane G."/>
            <person name="Meng A."/>
            <person name="Brown T."/>
            <person name="Cohen L."/>
        </authorList>
    </citation>
    <scope>NUCLEOTIDE SEQUENCE</scope>
    <source>
        <strain evidence="2">NIES-381</strain>
    </source>
</reference>
<evidence type="ECO:0000256" key="1">
    <source>
        <dbReference type="SAM" id="MobiDB-lite"/>
    </source>
</evidence>
<sequence length="113" mass="12355">MKCTWCAAGVPNGPWLPVEESSPYNLGTGSRERCDSDAHVRSREHLELPRNLAKPPPKLLEPQKESQVPIATLGIQSDASPTNSVPARMVRTGHQFSYVDEEIVQAIAVGTLH</sequence>
<name>A0A7S1NAQ4_9EUGL</name>
<dbReference type="EMBL" id="HBGA01052514">
    <property type="protein sequence ID" value="CAD9008199.1"/>
    <property type="molecule type" value="Transcribed_RNA"/>
</dbReference>
<organism evidence="2">
    <name type="scientific">Eutreptiella gymnastica</name>
    <dbReference type="NCBI Taxonomy" id="73025"/>
    <lineage>
        <taxon>Eukaryota</taxon>
        <taxon>Discoba</taxon>
        <taxon>Euglenozoa</taxon>
        <taxon>Euglenida</taxon>
        <taxon>Spirocuta</taxon>
        <taxon>Euglenophyceae</taxon>
        <taxon>Eutreptiales</taxon>
        <taxon>Eutreptiaceae</taxon>
        <taxon>Eutreptiella</taxon>
    </lineage>
</organism>
<proteinExistence type="predicted"/>
<gene>
    <name evidence="2" type="ORF">EGYM00392_LOCUS19293</name>
</gene>
<dbReference type="AlphaFoldDB" id="A0A7S1NAQ4"/>